<sequence>MRGRPPSRLPVHAARDRNRPLPPLHEGPRVRGRGRGDRAPPAVPLPRTRPRSR</sequence>
<evidence type="ECO:0000256" key="1">
    <source>
        <dbReference type="SAM" id="MobiDB-lite"/>
    </source>
</evidence>
<reference evidence="2 3" key="1">
    <citation type="journal article" date="2012" name="J. Bacteriol.">
        <title>Whole-Genome Sequence of Nocardiopsis alba Strain ATCC BAA-2165, Associated with Honeybees.</title>
        <authorList>
            <person name="Qiao J."/>
            <person name="Chen L."/>
            <person name="Li Y."/>
            <person name="Wang J."/>
            <person name="Zhang W."/>
            <person name="Chen S."/>
        </authorList>
    </citation>
    <scope>NUCLEOTIDE SEQUENCE [LARGE SCALE GENOMIC DNA]</scope>
    <source>
        <strain evidence="3">ATCC BAA-2165 / BE74</strain>
    </source>
</reference>
<dbReference type="EMBL" id="CP003788">
    <property type="protein sequence ID" value="AFR10660.1"/>
    <property type="molecule type" value="Genomic_DNA"/>
</dbReference>
<evidence type="ECO:0000313" key="3">
    <source>
        <dbReference type="Proteomes" id="UP000003779"/>
    </source>
</evidence>
<evidence type="ECO:0000313" key="2">
    <source>
        <dbReference type="EMBL" id="AFR10660.1"/>
    </source>
</evidence>
<organism evidence="2 3">
    <name type="scientific">Nocardiopsis alba (strain ATCC BAA-2165 / BE74)</name>
    <dbReference type="NCBI Taxonomy" id="1205910"/>
    <lineage>
        <taxon>Bacteria</taxon>
        <taxon>Bacillati</taxon>
        <taxon>Actinomycetota</taxon>
        <taxon>Actinomycetes</taxon>
        <taxon>Streptosporangiales</taxon>
        <taxon>Nocardiopsidaceae</taxon>
        <taxon>Nocardiopsis</taxon>
    </lineage>
</organism>
<dbReference type="Proteomes" id="UP000003779">
    <property type="component" value="Chromosome"/>
</dbReference>
<reference evidence="3" key="2">
    <citation type="submission" date="2012-08" db="EMBL/GenBank/DDBJ databases">
        <title>Whole-genome sequence of Nocardiopsis alba strain ATCC BAA-2165 associated with honeybees.</title>
        <authorList>
            <person name="Qiao J."/>
            <person name="Chen L."/>
            <person name="Li Y."/>
            <person name="Wang J."/>
            <person name="Zhang W."/>
            <person name="Chen S."/>
        </authorList>
    </citation>
    <scope>NUCLEOTIDE SEQUENCE [LARGE SCALE GENOMIC DNA]</scope>
    <source>
        <strain evidence="3">ATCC BAA-2165 / BE74</strain>
    </source>
</reference>
<dbReference type="PATRIC" id="fig|1205910.3.peg.4227"/>
<dbReference type="KEGG" id="nal:B005_4481"/>
<accession>J7LGR6</accession>
<feature type="compositionally biased region" description="Basic and acidic residues" evidence="1">
    <location>
        <begin position="26"/>
        <end position="38"/>
    </location>
</feature>
<feature type="region of interest" description="Disordered" evidence="1">
    <location>
        <begin position="1"/>
        <end position="53"/>
    </location>
</feature>
<name>J7LGR6_NOCAA</name>
<dbReference type="STRING" id="1205910.B005_4481"/>
<dbReference type="AlphaFoldDB" id="J7LGR6"/>
<gene>
    <name evidence="2" type="ordered locus">B005_4481</name>
</gene>
<proteinExistence type="predicted"/>
<protein>
    <submittedName>
        <fullName evidence="2">Uncharacterized protein</fullName>
    </submittedName>
</protein>
<dbReference type="HOGENOM" id="CLU_3063999_0_0_11"/>